<keyword evidence="5" id="KW-0418">Kinase</keyword>
<name>A0A0D3IHA8_EMIH1</name>
<dbReference type="InterPro" id="IPR017441">
    <property type="entry name" value="Protein_kinase_ATP_BS"/>
</dbReference>
<reference evidence="12" key="2">
    <citation type="submission" date="2024-10" db="UniProtKB">
        <authorList>
            <consortium name="EnsemblProtists"/>
        </authorList>
    </citation>
    <scope>IDENTIFICATION</scope>
</reference>
<evidence type="ECO:0000256" key="10">
    <source>
        <dbReference type="SAM" id="MobiDB-lite"/>
    </source>
</evidence>
<feature type="region of interest" description="Disordered" evidence="10">
    <location>
        <begin position="200"/>
        <end position="240"/>
    </location>
</feature>
<evidence type="ECO:0000256" key="1">
    <source>
        <dbReference type="ARBA" id="ARBA00012513"/>
    </source>
</evidence>
<organism evidence="12 13">
    <name type="scientific">Emiliania huxleyi (strain CCMP1516)</name>
    <dbReference type="NCBI Taxonomy" id="280463"/>
    <lineage>
        <taxon>Eukaryota</taxon>
        <taxon>Haptista</taxon>
        <taxon>Haptophyta</taxon>
        <taxon>Prymnesiophyceae</taxon>
        <taxon>Isochrysidales</taxon>
        <taxon>Noelaerhabdaceae</taxon>
        <taxon>Emiliania</taxon>
    </lineage>
</organism>
<dbReference type="Pfam" id="PF00069">
    <property type="entry name" value="Pkinase"/>
    <property type="match status" value="1"/>
</dbReference>
<evidence type="ECO:0000256" key="7">
    <source>
        <dbReference type="ARBA" id="ARBA00047899"/>
    </source>
</evidence>
<dbReference type="KEGG" id="ehx:EMIHUDRAFT_437806"/>
<protein>
    <recommendedName>
        <fullName evidence="1">non-specific serine/threonine protein kinase</fullName>
        <ecNumber evidence="1">2.7.11.1</ecNumber>
    </recommendedName>
</protein>
<keyword evidence="6 9" id="KW-0067">ATP-binding</keyword>
<dbReference type="InterPro" id="IPR045270">
    <property type="entry name" value="STKc_AGC"/>
</dbReference>
<evidence type="ECO:0000313" key="13">
    <source>
        <dbReference type="Proteomes" id="UP000013827"/>
    </source>
</evidence>
<comment type="catalytic activity">
    <reaction evidence="8">
        <text>L-seryl-[protein] + ATP = O-phospho-L-seryl-[protein] + ADP + H(+)</text>
        <dbReference type="Rhea" id="RHEA:17989"/>
        <dbReference type="Rhea" id="RHEA-COMP:9863"/>
        <dbReference type="Rhea" id="RHEA-COMP:11604"/>
        <dbReference type="ChEBI" id="CHEBI:15378"/>
        <dbReference type="ChEBI" id="CHEBI:29999"/>
        <dbReference type="ChEBI" id="CHEBI:30616"/>
        <dbReference type="ChEBI" id="CHEBI:83421"/>
        <dbReference type="ChEBI" id="CHEBI:456216"/>
        <dbReference type="EC" id="2.7.11.1"/>
    </reaction>
</comment>
<dbReference type="CDD" id="cd05123">
    <property type="entry name" value="STKc_AGC"/>
    <property type="match status" value="1"/>
</dbReference>
<dbReference type="eggNOG" id="KOG0695">
    <property type="taxonomic scope" value="Eukaryota"/>
</dbReference>
<dbReference type="PANTHER" id="PTHR24356:SF1">
    <property type="entry name" value="SERINE_THREONINE-PROTEIN KINASE GREATWALL"/>
    <property type="match status" value="1"/>
</dbReference>
<dbReference type="InterPro" id="IPR000719">
    <property type="entry name" value="Prot_kinase_dom"/>
</dbReference>
<dbReference type="InterPro" id="IPR050236">
    <property type="entry name" value="Ser_Thr_kinase_AGC"/>
</dbReference>
<dbReference type="GeneID" id="17256865"/>
<dbReference type="PANTHER" id="PTHR24356">
    <property type="entry name" value="SERINE/THREONINE-PROTEIN KINASE"/>
    <property type="match status" value="1"/>
</dbReference>
<dbReference type="PROSITE" id="PS00107">
    <property type="entry name" value="PROTEIN_KINASE_ATP"/>
    <property type="match status" value="1"/>
</dbReference>
<dbReference type="RefSeq" id="XP_005763072.1">
    <property type="nucleotide sequence ID" value="XM_005763015.1"/>
</dbReference>
<evidence type="ECO:0000256" key="3">
    <source>
        <dbReference type="ARBA" id="ARBA00022679"/>
    </source>
</evidence>
<evidence type="ECO:0000256" key="6">
    <source>
        <dbReference type="ARBA" id="ARBA00022840"/>
    </source>
</evidence>
<feature type="region of interest" description="Disordered" evidence="10">
    <location>
        <begin position="528"/>
        <end position="596"/>
    </location>
</feature>
<dbReference type="GO" id="GO:0005524">
    <property type="term" value="F:ATP binding"/>
    <property type="evidence" value="ECO:0007669"/>
    <property type="project" value="UniProtKB-UniRule"/>
</dbReference>
<evidence type="ECO:0000313" key="12">
    <source>
        <dbReference type="EnsemblProtists" id="EOD10643"/>
    </source>
</evidence>
<dbReference type="EC" id="2.7.11.1" evidence="1"/>
<keyword evidence="2" id="KW-0723">Serine/threonine-protein kinase</keyword>
<dbReference type="GO" id="GO:0004674">
    <property type="term" value="F:protein serine/threonine kinase activity"/>
    <property type="evidence" value="ECO:0007669"/>
    <property type="project" value="UniProtKB-KW"/>
</dbReference>
<dbReference type="SUPFAM" id="SSF56112">
    <property type="entry name" value="Protein kinase-like (PK-like)"/>
    <property type="match status" value="1"/>
</dbReference>
<keyword evidence="4 9" id="KW-0547">Nucleotide-binding</keyword>
<dbReference type="AlphaFoldDB" id="A0A0D3IHA8"/>
<dbReference type="Proteomes" id="UP000013827">
    <property type="component" value="Unassembled WGS sequence"/>
</dbReference>
<evidence type="ECO:0000256" key="2">
    <source>
        <dbReference type="ARBA" id="ARBA00022527"/>
    </source>
</evidence>
<evidence type="ECO:0000256" key="5">
    <source>
        <dbReference type="ARBA" id="ARBA00022777"/>
    </source>
</evidence>
<dbReference type="EnsemblProtists" id="EOD10643">
    <property type="protein sequence ID" value="EOD10643"/>
    <property type="gene ID" value="EMIHUDRAFT_437806"/>
</dbReference>
<reference evidence="13" key="1">
    <citation type="journal article" date="2013" name="Nature">
        <title>Pan genome of the phytoplankton Emiliania underpins its global distribution.</title>
        <authorList>
            <person name="Read B.A."/>
            <person name="Kegel J."/>
            <person name="Klute M.J."/>
            <person name="Kuo A."/>
            <person name="Lefebvre S.C."/>
            <person name="Maumus F."/>
            <person name="Mayer C."/>
            <person name="Miller J."/>
            <person name="Monier A."/>
            <person name="Salamov A."/>
            <person name="Young J."/>
            <person name="Aguilar M."/>
            <person name="Claverie J.M."/>
            <person name="Frickenhaus S."/>
            <person name="Gonzalez K."/>
            <person name="Herman E.K."/>
            <person name="Lin Y.C."/>
            <person name="Napier J."/>
            <person name="Ogata H."/>
            <person name="Sarno A.F."/>
            <person name="Shmutz J."/>
            <person name="Schroeder D."/>
            <person name="de Vargas C."/>
            <person name="Verret F."/>
            <person name="von Dassow P."/>
            <person name="Valentin K."/>
            <person name="Van de Peer Y."/>
            <person name="Wheeler G."/>
            <person name="Dacks J.B."/>
            <person name="Delwiche C.F."/>
            <person name="Dyhrman S.T."/>
            <person name="Glockner G."/>
            <person name="John U."/>
            <person name="Richards T."/>
            <person name="Worden A.Z."/>
            <person name="Zhang X."/>
            <person name="Grigoriev I.V."/>
            <person name="Allen A.E."/>
            <person name="Bidle K."/>
            <person name="Borodovsky M."/>
            <person name="Bowler C."/>
            <person name="Brownlee C."/>
            <person name="Cock J.M."/>
            <person name="Elias M."/>
            <person name="Gladyshev V.N."/>
            <person name="Groth M."/>
            <person name="Guda C."/>
            <person name="Hadaegh A."/>
            <person name="Iglesias-Rodriguez M.D."/>
            <person name="Jenkins J."/>
            <person name="Jones B.M."/>
            <person name="Lawson T."/>
            <person name="Leese F."/>
            <person name="Lindquist E."/>
            <person name="Lobanov A."/>
            <person name="Lomsadze A."/>
            <person name="Malik S.B."/>
            <person name="Marsh M.E."/>
            <person name="Mackinder L."/>
            <person name="Mock T."/>
            <person name="Mueller-Roeber B."/>
            <person name="Pagarete A."/>
            <person name="Parker M."/>
            <person name="Probert I."/>
            <person name="Quesneville H."/>
            <person name="Raines C."/>
            <person name="Rensing S.A."/>
            <person name="Riano-Pachon D.M."/>
            <person name="Richier S."/>
            <person name="Rokitta S."/>
            <person name="Shiraiwa Y."/>
            <person name="Soanes D.M."/>
            <person name="van der Giezen M."/>
            <person name="Wahlund T.M."/>
            <person name="Williams B."/>
            <person name="Wilson W."/>
            <person name="Wolfe G."/>
            <person name="Wurch L.L."/>
        </authorList>
    </citation>
    <scope>NUCLEOTIDE SEQUENCE</scope>
</reference>
<evidence type="ECO:0000256" key="4">
    <source>
        <dbReference type="ARBA" id="ARBA00022741"/>
    </source>
</evidence>
<dbReference type="PaxDb" id="2903-EOD10643"/>
<dbReference type="SMART" id="SM00220">
    <property type="entry name" value="S_TKc"/>
    <property type="match status" value="1"/>
</dbReference>
<dbReference type="PROSITE" id="PS50011">
    <property type="entry name" value="PROTEIN_KINASE_DOM"/>
    <property type="match status" value="1"/>
</dbReference>
<evidence type="ECO:0000256" key="9">
    <source>
        <dbReference type="PROSITE-ProRule" id="PRU10141"/>
    </source>
</evidence>
<evidence type="ECO:0000259" key="11">
    <source>
        <dbReference type="PROSITE" id="PS50011"/>
    </source>
</evidence>
<dbReference type="OMA" id="IEMIGHY"/>
<dbReference type="STRING" id="2903.R1BLA4"/>
<feature type="domain" description="Protein kinase" evidence="11">
    <location>
        <begin position="252"/>
        <end position="509"/>
    </location>
</feature>
<accession>A0A0D3IHA8</accession>
<comment type="catalytic activity">
    <reaction evidence="7">
        <text>L-threonyl-[protein] + ATP = O-phospho-L-threonyl-[protein] + ADP + H(+)</text>
        <dbReference type="Rhea" id="RHEA:46608"/>
        <dbReference type="Rhea" id="RHEA-COMP:11060"/>
        <dbReference type="Rhea" id="RHEA-COMP:11605"/>
        <dbReference type="ChEBI" id="CHEBI:15378"/>
        <dbReference type="ChEBI" id="CHEBI:30013"/>
        <dbReference type="ChEBI" id="CHEBI:30616"/>
        <dbReference type="ChEBI" id="CHEBI:61977"/>
        <dbReference type="ChEBI" id="CHEBI:456216"/>
        <dbReference type="EC" id="2.7.11.1"/>
    </reaction>
</comment>
<keyword evidence="3" id="KW-0808">Transferase</keyword>
<dbReference type="Gene3D" id="3.30.200.20">
    <property type="entry name" value="Phosphorylase Kinase, domain 1"/>
    <property type="match status" value="1"/>
</dbReference>
<sequence length="613" mass="64250">MWLEKRGPPPLQRWRRRRFSMEGSCLRYAQGDREKIMAVTGWRLVPGRPRWLVVSGQPKDMMVRAQSEDELAALTAAIDAALAHEAEALPKECRAVAEHPPEAAKAEGADAAQDAGAASVDAAAMITAADEVAVGGDGSELAWSEVEVAAAEAAGEAEAAAAAQANVEASTAAEAPALAEAATPEAVEGAPPQADLAVAASAVGEEPTKEEEAGTVSEPSRNLPGEGMPPAVEMAEAASPAPPDCKVGFDDLEVVRVLGRGAFATVALVQLKKGGATFAMKSLNKRMLVAAYQVQAALVERDVLKGTRGHPFIVNLHASFSSEAHLHLLLDYLPGGDLQALLLRRGTLPLADARLYAAEVALGLGGLHDERGALYRDLKPENVLLDGRGHAVLADFGLAKLASHGRSFVGTAAYISPEVIRSEPHGKGADWWALGVLLHQMLAGNTPFDSPSFPATQRKILHAAPLPPLLEGVPADAASLVGALLTRDPAERLGRGPGGTAAVLAAPFLAALDMERVRRRGYALSWAPPEGGATHSLRDSGGDAVPPLPPNELEESDDEADDALDGPSGSDSEEEAAGGLEARRARQAAVQEEARRARQALDERFRGFSFSWQ</sequence>
<dbReference type="HOGENOM" id="CLU_445826_0_0_1"/>
<evidence type="ECO:0000256" key="8">
    <source>
        <dbReference type="ARBA" id="ARBA00048679"/>
    </source>
</evidence>
<proteinExistence type="predicted"/>
<feature type="compositionally biased region" description="Acidic residues" evidence="10">
    <location>
        <begin position="552"/>
        <end position="564"/>
    </location>
</feature>
<dbReference type="Gene3D" id="1.10.510.10">
    <property type="entry name" value="Transferase(Phosphotransferase) domain 1"/>
    <property type="match status" value="1"/>
</dbReference>
<dbReference type="InterPro" id="IPR011009">
    <property type="entry name" value="Kinase-like_dom_sf"/>
</dbReference>
<keyword evidence="13" id="KW-1185">Reference proteome</keyword>
<feature type="binding site" evidence="9">
    <location>
        <position position="281"/>
    </location>
    <ligand>
        <name>ATP</name>
        <dbReference type="ChEBI" id="CHEBI:30616"/>
    </ligand>
</feature>